<dbReference type="PANTHER" id="PTHR43630">
    <property type="entry name" value="POLY-BETA-1,6-N-ACETYL-D-GLUCOSAMINE SYNTHASE"/>
    <property type="match status" value="1"/>
</dbReference>
<gene>
    <name evidence="2" type="ORF">LDC_03559</name>
</gene>
<dbReference type="AlphaFoldDB" id="F8UHS9"/>
<name>F8UHS9_9ZZZZ</name>
<dbReference type="EC" id="2.-.-.-" evidence="2"/>
<dbReference type="InterPro" id="IPR001173">
    <property type="entry name" value="Glyco_trans_2-like"/>
</dbReference>
<evidence type="ECO:0000259" key="1">
    <source>
        <dbReference type="Pfam" id="PF00535"/>
    </source>
</evidence>
<reference evidence="2" key="1">
    <citation type="submission" date="2011-04" db="EMBL/GenBank/DDBJ databases">
        <title>Taxonomic and functional metagenomic profiling of the microbial community in the anoxic sediment of a brackish shallow lake (Laguna de Carrizo Central Spain).</title>
        <authorList>
            <consortium name="CONSOLIDER consortium CSD2007-00005"/>
            <person name="Guazzaroni M.-E."/>
            <person name="Richter M."/>
            <person name="Garcia-Salamanca A."/>
            <person name="Yarza P."/>
            <person name="Ferrer M."/>
        </authorList>
    </citation>
    <scope>NUCLEOTIDE SEQUENCE</scope>
</reference>
<organism evidence="2">
    <name type="scientific">uncultured microorganism</name>
    <dbReference type="NCBI Taxonomy" id="358574"/>
    <lineage>
        <taxon>unclassified sequences</taxon>
        <taxon>environmental samples</taxon>
    </lineage>
</organism>
<dbReference type="EMBL" id="JF805227">
    <property type="protein sequence ID" value="AEI30586.1"/>
    <property type="molecule type" value="Genomic_DNA"/>
</dbReference>
<evidence type="ECO:0000313" key="2">
    <source>
        <dbReference type="EMBL" id="AEI30586.1"/>
    </source>
</evidence>
<proteinExistence type="predicted"/>
<dbReference type="GO" id="GO:0016740">
    <property type="term" value="F:transferase activity"/>
    <property type="evidence" value="ECO:0007669"/>
    <property type="project" value="UniProtKB-KW"/>
</dbReference>
<protein>
    <submittedName>
        <fullName evidence="2">Glycosyl transferase family 2</fullName>
        <ecNumber evidence="2">2.-.-.-</ecNumber>
    </submittedName>
</protein>
<dbReference type="Pfam" id="PF00535">
    <property type="entry name" value="Glycos_transf_2"/>
    <property type="match status" value="1"/>
</dbReference>
<keyword evidence="2" id="KW-0808">Transferase</keyword>
<dbReference type="Gene3D" id="3.90.550.10">
    <property type="entry name" value="Spore Coat Polysaccharide Biosynthesis Protein SpsA, Chain A"/>
    <property type="match status" value="1"/>
</dbReference>
<dbReference type="PANTHER" id="PTHR43630:SF2">
    <property type="entry name" value="GLYCOSYLTRANSFERASE"/>
    <property type="match status" value="1"/>
</dbReference>
<dbReference type="SUPFAM" id="SSF53448">
    <property type="entry name" value="Nucleotide-diphospho-sugar transferases"/>
    <property type="match status" value="1"/>
</dbReference>
<accession>F8UHS9</accession>
<dbReference type="InterPro" id="IPR029044">
    <property type="entry name" value="Nucleotide-diphossugar_trans"/>
</dbReference>
<feature type="domain" description="Glycosyltransferase 2-like" evidence="1">
    <location>
        <begin position="6"/>
        <end position="128"/>
    </location>
</feature>
<sequence>MTPIVSAIVTTRNEAKNIEACLSSIAVQTFPREKIEIIVVDNDSRDGTRDIAARFTAGIFNQGPERSAQRNFGARRARGKYLLFLDADMILSERVVEECVEKCEREGYAALYIPEKVIGRGFWIQVRNFERSFYDGTVIDAVRFVRTDAFLASGGFDETLTGPEDWDFDRRIKKFGTLTSAREPLSHNEGAFDAGRYYQKKSYYSRSFERYIRKWGRDDETVRKQFGFYYRFIGVYCENGKFSRLLRHPGLALGMYFLRFLVGISYLKHRSNG</sequence>